<comment type="caution">
    <text evidence="2">The sequence shown here is derived from an EMBL/GenBank/DDBJ whole genome shotgun (WGS) entry which is preliminary data.</text>
</comment>
<dbReference type="SMART" id="SM00530">
    <property type="entry name" value="HTH_XRE"/>
    <property type="match status" value="1"/>
</dbReference>
<feature type="domain" description="HTH cro/C1-type" evidence="1">
    <location>
        <begin position="31"/>
        <end position="85"/>
    </location>
</feature>
<gene>
    <name evidence="2" type="ORF">SAMEA2273352_02409</name>
</gene>
<dbReference type="InterPro" id="IPR001387">
    <property type="entry name" value="Cro/C1-type_HTH"/>
</dbReference>
<evidence type="ECO:0000313" key="3">
    <source>
        <dbReference type="Proteomes" id="UP000076205"/>
    </source>
</evidence>
<sequence>MKKIFAMHYERLPCRMNAMKKAPHEAFAYRLQLIKDEFGWNMSDIARRAMVTPQAVQQWAKGESAPRGVRLKRLAAATGKPEHWFFMPPDAGDDDLSMHKPPRQLDEKEIALLSLFNQMPEAEKLRLIVHAKATLKELDLLKDDVTNIIQSIQK</sequence>
<dbReference type="GO" id="GO:0003677">
    <property type="term" value="F:DNA binding"/>
    <property type="evidence" value="ECO:0007669"/>
    <property type="project" value="InterPro"/>
</dbReference>
<evidence type="ECO:0000259" key="1">
    <source>
        <dbReference type="PROSITE" id="PS50943"/>
    </source>
</evidence>
<dbReference type="InterPro" id="IPR010982">
    <property type="entry name" value="Lambda_DNA-bd_dom_sf"/>
</dbReference>
<dbReference type="CDD" id="cd00093">
    <property type="entry name" value="HTH_XRE"/>
    <property type="match status" value="1"/>
</dbReference>
<protein>
    <submittedName>
        <fullName evidence="2">XRE family transcriptional regulator</fullName>
    </submittedName>
</protein>
<dbReference type="PROSITE" id="PS50943">
    <property type="entry name" value="HTH_CROC1"/>
    <property type="match status" value="1"/>
</dbReference>
<name>A0A822WSV5_9ENTR</name>
<reference evidence="2 3" key="1">
    <citation type="submission" date="2016-03" db="EMBL/GenBank/DDBJ databases">
        <authorList>
            <consortium name="Pathogen Informatics"/>
        </authorList>
    </citation>
    <scope>NUCLEOTIDE SEQUENCE [LARGE SCALE GENOMIC DNA]</scope>
    <source>
        <strain evidence="3">e1424</strain>
    </source>
</reference>
<proteinExistence type="predicted"/>
<organism evidence="2 3">
    <name type="scientific">Enterobacter hormaechei</name>
    <dbReference type="NCBI Taxonomy" id="158836"/>
    <lineage>
        <taxon>Bacteria</taxon>
        <taxon>Pseudomonadati</taxon>
        <taxon>Pseudomonadota</taxon>
        <taxon>Gammaproteobacteria</taxon>
        <taxon>Enterobacterales</taxon>
        <taxon>Enterobacteriaceae</taxon>
        <taxon>Enterobacter</taxon>
        <taxon>Enterobacter cloacae complex</taxon>
    </lineage>
</organism>
<dbReference type="SUPFAM" id="SSF47413">
    <property type="entry name" value="lambda repressor-like DNA-binding domains"/>
    <property type="match status" value="1"/>
</dbReference>
<dbReference type="RefSeq" id="WP_412767096.1">
    <property type="nucleotide sequence ID" value="NZ_JADAKC010000001.1"/>
</dbReference>
<accession>A0A822WSV5</accession>
<dbReference type="Proteomes" id="UP000076205">
    <property type="component" value="Unassembled WGS sequence"/>
</dbReference>
<evidence type="ECO:0000313" key="2">
    <source>
        <dbReference type="EMBL" id="CZX42453.1"/>
    </source>
</evidence>
<dbReference type="AlphaFoldDB" id="A0A822WSV5"/>
<dbReference type="Gene3D" id="1.10.260.40">
    <property type="entry name" value="lambda repressor-like DNA-binding domains"/>
    <property type="match status" value="1"/>
</dbReference>
<dbReference type="EMBL" id="FJYW01000005">
    <property type="protein sequence ID" value="CZX42453.1"/>
    <property type="molecule type" value="Genomic_DNA"/>
</dbReference>
<dbReference type="Pfam" id="PF01381">
    <property type="entry name" value="HTH_3"/>
    <property type="match status" value="1"/>
</dbReference>